<organism evidence="4 5">
    <name type="scientific">Ktedonospora formicarum</name>
    <dbReference type="NCBI Taxonomy" id="2778364"/>
    <lineage>
        <taxon>Bacteria</taxon>
        <taxon>Bacillati</taxon>
        <taxon>Chloroflexota</taxon>
        <taxon>Ktedonobacteria</taxon>
        <taxon>Ktedonobacterales</taxon>
        <taxon>Ktedonobacteraceae</taxon>
        <taxon>Ktedonospora</taxon>
    </lineage>
</organism>
<keyword evidence="2" id="KW-0460">Magnesium</keyword>
<keyword evidence="1" id="KW-0479">Metal-binding</keyword>
<dbReference type="EMBL" id="BNJF01000001">
    <property type="protein sequence ID" value="GHO43050.1"/>
    <property type="molecule type" value="Genomic_DNA"/>
</dbReference>
<dbReference type="GO" id="GO:0008299">
    <property type="term" value="P:isoprenoid biosynthetic process"/>
    <property type="evidence" value="ECO:0007669"/>
    <property type="project" value="InterPro"/>
</dbReference>
<keyword evidence="5" id="KW-1185">Reference proteome</keyword>
<dbReference type="GO" id="GO:0004659">
    <property type="term" value="F:prenyltransferase activity"/>
    <property type="evidence" value="ECO:0007669"/>
    <property type="project" value="InterPro"/>
</dbReference>
<sequence>MTVLSTLQATLLRHQQAIDSALLSAVNGLTEDTQALRAYYGQMRYHLGWVDSQLQPVRSATGKLLRPTLLLLAYEAAGAWGLTEQTEYLQRALPAAAAVELIHNFSLIHDDIVDGDTERHHRPTLWTIWGTSNGINSGDGMFALGRLALWGVLEQGVTADIAVKLGAILDQTCLVIAEGQYLDMSFEGHRDISTSMYIDMIRRKTAELMACAAELGARLGTSNEETIARLRSFGEAMGIAFQVRDDLLGVWASSEESGKTEAGDIYRRKQSLPILHAREHASDEDKATLIDIYQQQETLTKEQVDIVLAIMERTGTRAYCRQFLAQQSQLASTALASIPVLQGEVPTRALDDMRVMLEFIDAAAR</sequence>
<dbReference type="CDD" id="cd00685">
    <property type="entry name" value="Trans_IPPS_HT"/>
    <property type="match status" value="1"/>
</dbReference>
<gene>
    <name evidence="4" type="ORF">KSX_12130</name>
</gene>
<dbReference type="AlphaFoldDB" id="A0A8J3HXS8"/>
<dbReference type="PANTHER" id="PTHR12001">
    <property type="entry name" value="GERANYLGERANYL PYROPHOSPHATE SYNTHASE"/>
    <property type="match status" value="1"/>
</dbReference>
<dbReference type="InterPro" id="IPR033749">
    <property type="entry name" value="Polyprenyl_synt_CS"/>
</dbReference>
<dbReference type="PANTHER" id="PTHR12001:SF86">
    <property type="entry name" value="GERANYLGERANYL DIPHOSPHATE SYNTHASE"/>
    <property type="match status" value="1"/>
</dbReference>
<protein>
    <submittedName>
        <fullName evidence="4">Polyprenyl synthetase</fullName>
    </submittedName>
</protein>
<dbReference type="InterPro" id="IPR008949">
    <property type="entry name" value="Isoprenoid_synthase_dom_sf"/>
</dbReference>
<accession>A0A8J3HXS8</accession>
<comment type="caution">
    <text evidence="4">The sequence shown here is derived from an EMBL/GenBank/DDBJ whole genome shotgun (WGS) entry which is preliminary data.</text>
</comment>
<dbReference type="SFLD" id="SFLDS00005">
    <property type="entry name" value="Isoprenoid_Synthase_Type_I"/>
    <property type="match status" value="1"/>
</dbReference>
<dbReference type="RefSeq" id="WP_220192540.1">
    <property type="nucleotide sequence ID" value="NZ_BNJF01000001.1"/>
</dbReference>
<keyword evidence="3" id="KW-0808">Transferase</keyword>
<evidence type="ECO:0000256" key="1">
    <source>
        <dbReference type="ARBA" id="ARBA00022723"/>
    </source>
</evidence>
<dbReference type="Gene3D" id="1.10.600.10">
    <property type="entry name" value="Farnesyl Diphosphate Synthase"/>
    <property type="match status" value="1"/>
</dbReference>
<evidence type="ECO:0000256" key="2">
    <source>
        <dbReference type="ARBA" id="ARBA00022842"/>
    </source>
</evidence>
<comment type="similarity">
    <text evidence="3">Belongs to the FPP/GGPP synthase family.</text>
</comment>
<proteinExistence type="inferred from homology"/>
<reference evidence="4" key="1">
    <citation type="submission" date="2020-10" db="EMBL/GenBank/DDBJ databases">
        <title>Taxonomic study of unclassified bacteria belonging to the class Ktedonobacteria.</title>
        <authorList>
            <person name="Yabe S."/>
            <person name="Wang C.M."/>
            <person name="Zheng Y."/>
            <person name="Sakai Y."/>
            <person name="Cavaletti L."/>
            <person name="Monciardini P."/>
            <person name="Donadio S."/>
        </authorList>
    </citation>
    <scope>NUCLEOTIDE SEQUENCE</scope>
    <source>
        <strain evidence="4">SOSP1-1</strain>
    </source>
</reference>
<dbReference type="InterPro" id="IPR000092">
    <property type="entry name" value="Polyprenyl_synt"/>
</dbReference>
<dbReference type="Proteomes" id="UP000612362">
    <property type="component" value="Unassembled WGS sequence"/>
</dbReference>
<dbReference type="Pfam" id="PF00348">
    <property type="entry name" value="polyprenyl_synt"/>
    <property type="match status" value="1"/>
</dbReference>
<dbReference type="GO" id="GO:0046872">
    <property type="term" value="F:metal ion binding"/>
    <property type="evidence" value="ECO:0007669"/>
    <property type="project" value="UniProtKB-KW"/>
</dbReference>
<evidence type="ECO:0000256" key="3">
    <source>
        <dbReference type="RuleBase" id="RU004466"/>
    </source>
</evidence>
<evidence type="ECO:0000313" key="4">
    <source>
        <dbReference type="EMBL" id="GHO43050.1"/>
    </source>
</evidence>
<dbReference type="PROSITE" id="PS00444">
    <property type="entry name" value="POLYPRENYL_SYNTHASE_2"/>
    <property type="match status" value="1"/>
</dbReference>
<dbReference type="SUPFAM" id="SSF48576">
    <property type="entry name" value="Terpenoid synthases"/>
    <property type="match status" value="1"/>
</dbReference>
<name>A0A8J3HXS8_9CHLR</name>
<evidence type="ECO:0000313" key="5">
    <source>
        <dbReference type="Proteomes" id="UP000612362"/>
    </source>
</evidence>